<keyword evidence="1 7" id="KW-0285">Flavoprotein</keyword>
<keyword evidence="9" id="KW-0547">Nucleotide-binding</keyword>
<dbReference type="Pfam" id="PF01207">
    <property type="entry name" value="Dus"/>
    <property type="match status" value="1"/>
</dbReference>
<organism evidence="11 12">
    <name type="scientific">Mycena chlorophos</name>
    <name type="common">Agaric fungus</name>
    <name type="synonym">Agaricus chlorophos</name>
    <dbReference type="NCBI Taxonomy" id="658473"/>
    <lineage>
        <taxon>Eukaryota</taxon>
        <taxon>Fungi</taxon>
        <taxon>Dikarya</taxon>
        <taxon>Basidiomycota</taxon>
        <taxon>Agaricomycotina</taxon>
        <taxon>Agaricomycetes</taxon>
        <taxon>Agaricomycetidae</taxon>
        <taxon>Agaricales</taxon>
        <taxon>Marasmiineae</taxon>
        <taxon>Mycenaceae</taxon>
        <taxon>Mycena</taxon>
    </lineage>
</organism>
<keyword evidence="4" id="KW-0521">NADP</keyword>
<evidence type="ECO:0000259" key="10">
    <source>
        <dbReference type="Pfam" id="PF01207"/>
    </source>
</evidence>
<dbReference type="AlphaFoldDB" id="A0A8H6TNN1"/>
<keyword evidence="6" id="KW-0520">NAD</keyword>
<dbReference type="OrthoDB" id="272303at2759"/>
<evidence type="ECO:0000256" key="7">
    <source>
        <dbReference type="PIRNR" id="PIRNR006621"/>
    </source>
</evidence>
<protein>
    <recommendedName>
        <fullName evidence="7">tRNA-dihydrouridine synthase</fullName>
        <ecNumber evidence="7">1.3.1.-</ecNumber>
    </recommendedName>
</protein>
<evidence type="ECO:0000256" key="1">
    <source>
        <dbReference type="ARBA" id="ARBA00022630"/>
    </source>
</evidence>
<sequence length="341" mass="38134">MLSRICAPMVNQSDLPFRTLVQKYGATLSYTQMLKPELLLEDQDYLEFCLRDLTLHQSCPEQPVVVQLCGNDPETVVKGGRFLLTGADLNLGCPQEAARDGHFGAYLLGVRDWPLVEEITTAMSRSFAVPTSAKLRLCQPVTKTLDLAVRLEACGISWITLHARNVSAQRRRHGAADLAQVKNLKDNLRIPVVSNGNVRTWSDLEANLAFTGADGLMVGESLLSNPCGCSLFANQIPDPVRISLEYLSLCRLYLDTATIPTASTHVRHFIDLQCRRRPWYTKFRAALGQCRSLDDIETLLRTKVQRWRGISLDALDDDALHQAEPELIEDFGELFLDDPTH</sequence>
<feature type="binding site" evidence="9">
    <location>
        <position position="134"/>
    </location>
    <ligand>
        <name>FMN</name>
        <dbReference type="ChEBI" id="CHEBI:58210"/>
    </ligand>
</feature>
<dbReference type="GO" id="GO:0017150">
    <property type="term" value="F:tRNA dihydrouridine synthase activity"/>
    <property type="evidence" value="ECO:0007669"/>
    <property type="project" value="InterPro"/>
</dbReference>
<gene>
    <name evidence="11" type="ORF">HMN09_00234500</name>
</gene>
<evidence type="ECO:0000313" key="11">
    <source>
        <dbReference type="EMBL" id="KAF7318985.1"/>
    </source>
</evidence>
<dbReference type="SUPFAM" id="SSF51395">
    <property type="entry name" value="FMN-linked oxidoreductases"/>
    <property type="match status" value="1"/>
</dbReference>
<dbReference type="InterPro" id="IPR013785">
    <property type="entry name" value="Aldolase_TIM"/>
</dbReference>
<evidence type="ECO:0000256" key="9">
    <source>
        <dbReference type="PIRSR" id="PIRSR006621-2"/>
    </source>
</evidence>
<evidence type="ECO:0000256" key="4">
    <source>
        <dbReference type="ARBA" id="ARBA00022857"/>
    </source>
</evidence>
<feature type="domain" description="DUS-like FMN-binding" evidence="10">
    <location>
        <begin position="6"/>
        <end position="229"/>
    </location>
</feature>
<dbReference type="EC" id="1.3.1.-" evidence="7"/>
<comment type="caution">
    <text evidence="11">The sequence shown here is derived from an EMBL/GenBank/DDBJ whole genome shotgun (WGS) entry which is preliminary data.</text>
</comment>
<evidence type="ECO:0000256" key="2">
    <source>
        <dbReference type="ARBA" id="ARBA00022643"/>
    </source>
</evidence>
<dbReference type="GO" id="GO:0050660">
    <property type="term" value="F:flavin adenine dinucleotide binding"/>
    <property type="evidence" value="ECO:0007669"/>
    <property type="project" value="InterPro"/>
</dbReference>
<evidence type="ECO:0000313" key="12">
    <source>
        <dbReference type="Proteomes" id="UP000613580"/>
    </source>
</evidence>
<keyword evidence="2 7" id="KW-0288">FMN</keyword>
<accession>A0A8H6TNN1</accession>
<dbReference type="Gene3D" id="3.20.20.70">
    <property type="entry name" value="Aldolase class I"/>
    <property type="match status" value="1"/>
</dbReference>
<keyword evidence="3 7" id="KW-0819">tRNA processing</keyword>
<feature type="active site" description="Proton donor" evidence="8">
    <location>
        <position position="93"/>
    </location>
</feature>
<dbReference type="Proteomes" id="UP000613580">
    <property type="component" value="Unassembled WGS sequence"/>
</dbReference>
<name>A0A8H6TNN1_MYCCL</name>
<proteinExistence type="inferred from homology"/>
<dbReference type="PANTHER" id="PTHR11082:SF5">
    <property type="entry name" value="TRNA-DIHYDROURIDINE(16_17) SYNTHASE [NAD(P)(+)]-LIKE"/>
    <property type="match status" value="1"/>
</dbReference>
<feature type="binding site" evidence="9">
    <location>
        <begin position="8"/>
        <end position="10"/>
    </location>
    <ligand>
        <name>FMN</name>
        <dbReference type="ChEBI" id="CHEBI:58210"/>
    </ligand>
</feature>
<comment type="function">
    <text evidence="7">Catalyzes the synthesis of dihydrouridine, a modified base found in the D-loop of most tRNAs.</text>
</comment>
<dbReference type="InterPro" id="IPR035587">
    <property type="entry name" value="DUS-like_FMN-bd"/>
</dbReference>
<dbReference type="EMBL" id="JACAZE010000003">
    <property type="protein sequence ID" value="KAF7318985.1"/>
    <property type="molecule type" value="Genomic_DNA"/>
</dbReference>
<keyword evidence="12" id="KW-1185">Reference proteome</keyword>
<evidence type="ECO:0000256" key="5">
    <source>
        <dbReference type="ARBA" id="ARBA00023002"/>
    </source>
</evidence>
<keyword evidence="5 7" id="KW-0560">Oxidoreductase</keyword>
<reference evidence="11" key="1">
    <citation type="submission" date="2020-05" db="EMBL/GenBank/DDBJ databases">
        <title>Mycena genomes resolve the evolution of fungal bioluminescence.</title>
        <authorList>
            <person name="Tsai I.J."/>
        </authorList>
    </citation>
    <scope>NUCLEOTIDE SEQUENCE</scope>
    <source>
        <strain evidence="11">110903Hualien_Pintung</strain>
    </source>
</reference>
<dbReference type="PANTHER" id="PTHR11082">
    <property type="entry name" value="TRNA-DIHYDROURIDINE SYNTHASE"/>
    <property type="match status" value="1"/>
</dbReference>
<dbReference type="InterPro" id="IPR001269">
    <property type="entry name" value="DUS_fam"/>
</dbReference>
<evidence type="ECO:0000256" key="8">
    <source>
        <dbReference type="PIRSR" id="PIRSR006621-1"/>
    </source>
</evidence>
<dbReference type="PIRSF" id="PIRSF006621">
    <property type="entry name" value="Dus"/>
    <property type="match status" value="1"/>
</dbReference>
<dbReference type="CDD" id="cd02801">
    <property type="entry name" value="DUS_like_FMN"/>
    <property type="match status" value="1"/>
</dbReference>
<evidence type="ECO:0000256" key="3">
    <source>
        <dbReference type="ARBA" id="ARBA00022694"/>
    </source>
</evidence>
<evidence type="ECO:0000256" key="6">
    <source>
        <dbReference type="ARBA" id="ARBA00023027"/>
    </source>
</evidence>
<feature type="binding site" evidence="9">
    <location>
        <position position="162"/>
    </location>
    <ligand>
        <name>FMN</name>
        <dbReference type="ChEBI" id="CHEBI:58210"/>
    </ligand>
</feature>
<feature type="binding site" evidence="9">
    <location>
        <position position="67"/>
    </location>
    <ligand>
        <name>FMN</name>
        <dbReference type="ChEBI" id="CHEBI:58210"/>
    </ligand>
</feature>
<comment type="similarity">
    <text evidence="7">Belongs to the dus family.</text>
</comment>
<comment type="cofactor">
    <cofactor evidence="7 9">
        <name>FMN</name>
        <dbReference type="ChEBI" id="CHEBI:58210"/>
    </cofactor>
</comment>